<name>A0A6N7Z151_9PSEU</name>
<gene>
    <name evidence="2" type="ORF">GKO32_14095</name>
</gene>
<dbReference type="AlphaFoldDB" id="A0A6N7Z151"/>
<protein>
    <submittedName>
        <fullName evidence="2">Uncharacterized protein</fullName>
    </submittedName>
</protein>
<dbReference type="OrthoDB" id="6021932at2"/>
<sequence>MADEIDNEEEPGEDYAEEAEPDVLLDVPRLAVEEISLDVESLRARVSLQAEVLDLLKLGVGVDAELTGLHLEIKGVEAEVLLKARLDNVADIINRVLTTVDHNPDIVARAAGAALPSQDGGAEPDAVEGGTDVAGDAVEGVGKVLDTSGHLVDKVLGGGGEAPKTARHKRVRGRDEQPP</sequence>
<accession>A0A6N7Z151</accession>
<dbReference type="Proteomes" id="UP000440096">
    <property type="component" value="Unassembled WGS sequence"/>
</dbReference>
<comment type="caution">
    <text evidence="2">The sequence shown here is derived from an EMBL/GenBank/DDBJ whole genome shotgun (WGS) entry which is preliminary data.</text>
</comment>
<dbReference type="RefSeq" id="WP_154757314.1">
    <property type="nucleotide sequence ID" value="NZ_WMBA01000018.1"/>
</dbReference>
<evidence type="ECO:0000256" key="1">
    <source>
        <dbReference type="SAM" id="MobiDB-lite"/>
    </source>
</evidence>
<proteinExistence type="predicted"/>
<evidence type="ECO:0000313" key="3">
    <source>
        <dbReference type="Proteomes" id="UP000440096"/>
    </source>
</evidence>
<dbReference type="EMBL" id="WMBA01000018">
    <property type="protein sequence ID" value="MTD55103.1"/>
    <property type="molecule type" value="Genomic_DNA"/>
</dbReference>
<keyword evidence="3" id="KW-1185">Reference proteome</keyword>
<reference evidence="2 3" key="1">
    <citation type="submission" date="2019-11" db="EMBL/GenBank/DDBJ databases">
        <title>Draft genome of Amycolatopsis RM579.</title>
        <authorList>
            <person name="Duangmal K."/>
            <person name="Mingma R."/>
        </authorList>
    </citation>
    <scope>NUCLEOTIDE SEQUENCE [LARGE SCALE GENOMIC DNA]</scope>
    <source>
        <strain evidence="2 3">RM579</strain>
    </source>
</reference>
<feature type="region of interest" description="Disordered" evidence="1">
    <location>
        <begin position="1"/>
        <end position="22"/>
    </location>
</feature>
<organism evidence="2 3">
    <name type="scientific">Amycolatopsis pithecellobii</name>
    <dbReference type="NCBI Taxonomy" id="664692"/>
    <lineage>
        <taxon>Bacteria</taxon>
        <taxon>Bacillati</taxon>
        <taxon>Actinomycetota</taxon>
        <taxon>Actinomycetes</taxon>
        <taxon>Pseudonocardiales</taxon>
        <taxon>Pseudonocardiaceae</taxon>
        <taxon>Amycolatopsis</taxon>
    </lineage>
</organism>
<feature type="region of interest" description="Disordered" evidence="1">
    <location>
        <begin position="154"/>
        <end position="179"/>
    </location>
</feature>
<evidence type="ECO:0000313" key="2">
    <source>
        <dbReference type="EMBL" id="MTD55103.1"/>
    </source>
</evidence>